<protein>
    <submittedName>
        <fullName evidence="2">Uncharacterized protein</fullName>
    </submittedName>
</protein>
<feature type="region of interest" description="Disordered" evidence="1">
    <location>
        <begin position="66"/>
        <end position="106"/>
    </location>
</feature>
<sequence>MKLSKSLTNWVRVFDGGDCKDRIIYFQTPKGSRTNVNLNSSGNQMLIMMELNKYSENARFVGRYSRIGSGEQSTPTEQNKAELSETGVQSVTSATNRHEGETLSFK</sequence>
<feature type="compositionally biased region" description="Basic and acidic residues" evidence="1">
    <location>
        <begin position="96"/>
        <end position="106"/>
    </location>
</feature>
<proteinExistence type="predicted"/>
<reference evidence="2" key="1">
    <citation type="submission" date="2019-05" db="EMBL/GenBank/DDBJ databases">
        <title>Annotation for the trematode Paragonimus heterotremus.</title>
        <authorList>
            <person name="Choi Y.-J."/>
        </authorList>
    </citation>
    <scope>NUCLEOTIDE SEQUENCE</scope>
    <source>
        <strain evidence="2">LC</strain>
    </source>
</reference>
<organism evidence="2 3">
    <name type="scientific">Paragonimus heterotremus</name>
    <dbReference type="NCBI Taxonomy" id="100268"/>
    <lineage>
        <taxon>Eukaryota</taxon>
        <taxon>Metazoa</taxon>
        <taxon>Spiralia</taxon>
        <taxon>Lophotrochozoa</taxon>
        <taxon>Platyhelminthes</taxon>
        <taxon>Trematoda</taxon>
        <taxon>Digenea</taxon>
        <taxon>Plagiorchiida</taxon>
        <taxon>Troglotremata</taxon>
        <taxon>Troglotrematidae</taxon>
        <taxon>Paragonimus</taxon>
    </lineage>
</organism>
<evidence type="ECO:0000313" key="3">
    <source>
        <dbReference type="Proteomes" id="UP000748531"/>
    </source>
</evidence>
<name>A0A8J4SUC5_9TREM</name>
<dbReference type="Proteomes" id="UP000748531">
    <property type="component" value="Unassembled WGS sequence"/>
</dbReference>
<keyword evidence="3" id="KW-1185">Reference proteome</keyword>
<gene>
    <name evidence="2" type="ORF">PHET_10505</name>
</gene>
<dbReference type="AlphaFoldDB" id="A0A8J4SUC5"/>
<feature type="compositionally biased region" description="Polar residues" evidence="1">
    <location>
        <begin position="86"/>
        <end position="95"/>
    </location>
</feature>
<accession>A0A8J4SUC5</accession>
<evidence type="ECO:0000313" key="2">
    <source>
        <dbReference type="EMBL" id="KAF5396545.1"/>
    </source>
</evidence>
<dbReference type="OrthoDB" id="10522282at2759"/>
<dbReference type="EMBL" id="LUCH01007885">
    <property type="protein sequence ID" value="KAF5396545.1"/>
    <property type="molecule type" value="Genomic_DNA"/>
</dbReference>
<evidence type="ECO:0000256" key="1">
    <source>
        <dbReference type="SAM" id="MobiDB-lite"/>
    </source>
</evidence>
<comment type="caution">
    <text evidence="2">The sequence shown here is derived from an EMBL/GenBank/DDBJ whole genome shotgun (WGS) entry which is preliminary data.</text>
</comment>